<accession>A0A6A3MWH1</accession>
<dbReference type="Proteomes" id="UP000429607">
    <property type="component" value="Unassembled WGS sequence"/>
</dbReference>
<evidence type="ECO:0000313" key="1">
    <source>
        <dbReference type="EMBL" id="KAE9036050.1"/>
    </source>
</evidence>
<dbReference type="AlphaFoldDB" id="A0A6A3MWH1"/>
<evidence type="ECO:0000313" key="2">
    <source>
        <dbReference type="Proteomes" id="UP000429607"/>
    </source>
</evidence>
<reference evidence="1 2" key="1">
    <citation type="submission" date="2018-09" db="EMBL/GenBank/DDBJ databases">
        <title>Genomic investigation of the strawberry pathogen Phytophthora fragariae indicates pathogenicity is determined by transcriptional variation in three key races.</title>
        <authorList>
            <person name="Adams T.M."/>
            <person name="Armitage A.D."/>
            <person name="Sobczyk M.K."/>
            <person name="Bates H.J."/>
            <person name="Dunwell J.M."/>
            <person name="Nellist C.F."/>
            <person name="Harrison R.J."/>
        </authorList>
    </citation>
    <scope>NUCLEOTIDE SEQUENCE [LARGE SCALE GENOMIC DNA]</scope>
    <source>
        <strain evidence="1 2">SCRP249</strain>
    </source>
</reference>
<proteinExistence type="predicted"/>
<comment type="caution">
    <text evidence="1">The sequence shown here is derived from an EMBL/GenBank/DDBJ whole genome shotgun (WGS) entry which is preliminary data.</text>
</comment>
<protein>
    <submittedName>
        <fullName evidence="1">Uncharacterized protein</fullName>
    </submittedName>
</protein>
<dbReference type="EMBL" id="QXFV01000489">
    <property type="protein sequence ID" value="KAE9036050.1"/>
    <property type="molecule type" value="Genomic_DNA"/>
</dbReference>
<organism evidence="1 2">
    <name type="scientific">Phytophthora rubi</name>
    <dbReference type="NCBI Taxonomy" id="129364"/>
    <lineage>
        <taxon>Eukaryota</taxon>
        <taxon>Sar</taxon>
        <taxon>Stramenopiles</taxon>
        <taxon>Oomycota</taxon>
        <taxon>Peronosporomycetes</taxon>
        <taxon>Peronosporales</taxon>
        <taxon>Peronosporaceae</taxon>
        <taxon>Phytophthora</taxon>
    </lineage>
</organism>
<name>A0A6A3MWH1_9STRA</name>
<gene>
    <name evidence="1" type="ORF">PR001_g9025</name>
</gene>
<sequence>MLEKAAKWLHALASELSAFSVVAGWCVGVFLGTDSVFVPCSDRDTFVESRRREGLDSMASLTKYSPGLFIGHVKKARHAVDVTPVTSPIRSGVMGDECRT</sequence>